<evidence type="ECO:0000256" key="2">
    <source>
        <dbReference type="ARBA" id="ARBA00022448"/>
    </source>
</evidence>
<name>A0A5R9J367_9PROT</name>
<keyword evidence="4 7" id="KW-0812">Transmembrane</keyword>
<evidence type="ECO:0000259" key="8">
    <source>
        <dbReference type="PROSITE" id="PS50928"/>
    </source>
</evidence>
<dbReference type="InterPro" id="IPR000515">
    <property type="entry name" value="MetI-like"/>
</dbReference>
<accession>A0A5R9J367</accession>
<dbReference type="EMBL" id="VCDI01000004">
    <property type="protein sequence ID" value="TLU72064.1"/>
    <property type="molecule type" value="Genomic_DNA"/>
</dbReference>
<feature type="transmembrane region" description="Helical" evidence="7">
    <location>
        <begin position="234"/>
        <end position="252"/>
    </location>
</feature>
<dbReference type="InterPro" id="IPR035906">
    <property type="entry name" value="MetI-like_sf"/>
</dbReference>
<comment type="subcellular location">
    <subcellularLocation>
        <location evidence="1 7">Cell membrane</location>
        <topology evidence="1 7">Multi-pass membrane protein</topology>
    </subcellularLocation>
</comment>
<organism evidence="9 10">
    <name type="scientific">Lichenicoccus roseus</name>
    <dbReference type="NCBI Taxonomy" id="2683649"/>
    <lineage>
        <taxon>Bacteria</taxon>
        <taxon>Pseudomonadati</taxon>
        <taxon>Pseudomonadota</taxon>
        <taxon>Alphaproteobacteria</taxon>
        <taxon>Acetobacterales</taxon>
        <taxon>Acetobacteraceae</taxon>
        <taxon>Lichenicoccus</taxon>
    </lineage>
</organism>
<feature type="transmembrane region" description="Helical" evidence="7">
    <location>
        <begin position="173"/>
        <end position="195"/>
    </location>
</feature>
<dbReference type="RefSeq" id="WP_138326471.1">
    <property type="nucleotide sequence ID" value="NZ_VCDI01000004.1"/>
</dbReference>
<reference evidence="9 10" key="1">
    <citation type="submission" date="2019-05" db="EMBL/GenBank/DDBJ databases">
        <authorList>
            <person name="Pankratov T."/>
            <person name="Grouzdev D."/>
        </authorList>
    </citation>
    <scope>NUCLEOTIDE SEQUENCE [LARGE SCALE GENOMIC DNA]</scope>
    <source>
        <strain evidence="9 10">KEBCLARHB70R</strain>
    </source>
</reference>
<evidence type="ECO:0000313" key="9">
    <source>
        <dbReference type="EMBL" id="TLU72064.1"/>
    </source>
</evidence>
<evidence type="ECO:0000313" key="10">
    <source>
        <dbReference type="Proteomes" id="UP000305654"/>
    </source>
</evidence>
<evidence type="ECO:0000256" key="6">
    <source>
        <dbReference type="ARBA" id="ARBA00023136"/>
    </source>
</evidence>
<dbReference type="Gene3D" id="1.10.3720.10">
    <property type="entry name" value="MetI-like"/>
    <property type="match status" value="1"/>
</dbReference>
<dbReference type="PANTHER" id="PTHR32243">
    <property type="entry name" value="MALTOSE TRANSPORT SYSTEM PERMEASE-RELATED"/>
    <property type="match status" value="1"/>
</dbReference>
<evidence type="ECO:0000256" key="4">
    <source>
        <dbReference type="ARBA" id="ARBA00022692"/>
    </source>
</evidence>
<feature type="transmembrane region" description="Helical" evidence="7">
    <location>
        <begin position="59"/>
        <end position="85"/>
    </location>
</feature>
<dbReference type="PROSITE" id="PS50928">
    <property type="entry name" value="ABC_TM1"/>
    <property type="match status" value="1"/>
</dbReference>
<dbReference type="InterPro" id="IPR050901">
    <property type="entry name" value="BP-dep_ABC_trans_perm"/>
</dbReference>
<keyword evidence="3" id="KW-1003">Cell membrane</keyword>
<evidence type="ECO:0000256" key="7">
    <source>
        <dbReference type="RuleBase" id="RU363032"/>
    </source>
</evidence>
<dbReference type="GO" id="GO:0005886">
    <property type="term" value="C:plasma membrane"/>
    <property type="evidence" value="ECO:0007669"/>
    <property type="project" value="UniProtKB-SubCell"/>
</dbReference>
<comment type="caution">
    <text evidence="9">The sequence shown here is derived from an EMBL/GenBank/DDBJ whole genome shotgun (WGS) entry which is preliminary data.</text>
</comment>
<evidence type="ECO:0000256" key="5">
    <source>
        <dbReference type="ARBA" id="ARBA00022989"/>
    </source>
</evidence>
<evidence type="ECO:0000256" key="1">
    <source>
        <dbReference type="ARBA" id="ARBA00004651"/>
    </source>
</evidence>
<dbReference type="Proteomes" id="UP000305654">
    <property type="component" value="Unassembled WGS sequence"/>
</dbReference>
<feature type="domain" description="ABC transmembrane type-1" evidence="8">
    <location>
        <begin position="60"/>
        <end position="252"/>
    </location>
</feature>
<keyword evidence="5 7" id="KW-1133">Transmembrane helix</keyword>
<proteinExistence type="inferred from homology"/>
<dbReference type="AlphaFoldDB" id="A0A5R9J367"/>
<comment type="similarity">
    <text evidence="7">Belongs to the binding-protein-dependent transport system permease family.</text>
</comment>
<keyword evidence="6 7" id="KW-0472">Membrane</keyword>
<dbReference type="PANTHER" id="PTHR32243:SF18">
    <property type="entry name" value="INNER MEMBRANE ABC TRANSPORTER PERMEASE PROTEIN YCJP"/>
    <property type="match status" value="1"/>
</dbReference>
<feature type="transmembrane region" description="Helical" evidence="7">
    <location>
        <begin position="131"/>
        <end position="152"/>
    </location>
</feature>
<dbReference type="SUPFAM" id="SSF161098">
    <property type="entry name" value="MetI-like"/>
    <property type="match status" value="1"/>
</dbReference>
<keyword evidence="10" id="KW-1185">Reference proteome</keyword>
<protein>
    <submittedName>
        <fullName evidence="9">Carbohydrate ABC transporter permease</fullName>
    </submittedName>
</protein>
<dbReference type="Pfam" id="PF00528">
    <property type="entry name" value="BPD_transp_1"/>
    <property type="match status" value="1"/>
</dbReference>
<sequence length="266" mass="29031">MDTGLALLLAAAYLFPLYWMYVTALKEPREIFLNPPSFWPHRLHAEFVQVFVEHGMAHYLWNSCLIAAGATLLTVLLGTGGAFVLSRRNDRMALGALFLVLLLQALPPSLLVTPIFVAFNQLGLLATPRLAVVLAQTGRMLPLFIVLTRPSFAQVPRELEDAARMDGASRSKVFLLIAVPLARNGILVSTILVFLQSLGEYVYSRSLISSDQLQTATVGLRGFLGTNTTDWSGIMTYAAIYVTPILVLFALLQTRIVGGLTAGALK</sequence>
<gene>
    <name evidence="9" type="ORF">FE263_13125</name>
</gene>
<dbReference type="GO" id="GO:0055085">
    <property type="term" value="P:transmembrane transport"/>
    <property type="evidence" value="ECO:0007669"/>
    <property type="project" value="InterPro"/>
</dbReference>
<dbReference type="OrthoDB" id="9790107at2"/>
<dbReference type="CDD" id="cd06261">
    <property type="entry name" value="TM_PBP2"/>
    <property type="match status" value="1"/>
</dbReference>
<evidence type="ECO:0000256" key="3">
    <source>
        <dbReference type="ARBA" id="ARBA00022475"/>
    </source>
</evidence>
<keyword evidence="2 7" id="KW-0813">Transport</keyword>
<feature type="transmembrane region" description="Helical" evidence="7">
    <location>
        <begin position="97"/>
        <end position="119"/>
    </location>
</feature>